<name>A0A9Q3JMD9_9BASI</name>
<protein>
    <submittedName>
        <fullName evidence="2">Uncharacterized protein</fullName>
    </submittedName>
</protein>
<dbReference type="EMBL" id="AVOT02076374">
    <property type="protein sequence ID" value="MBW0564811.1"/>
    <property type="molecule type" value="Genomic_DNA"/>
</dbReference>
<organism evidence="2 3">
    <name type="scientific">Austropuccinia psidii MF-1</name>
    <dbReference type="NCBI Taxonomy" id="1389203"/>
    <lineage>
        <taxon>Eukaryota</taxon>
        <taxon>Fungi</taxon>
        <taxon>Dikarya</taxon>
        <taxon>Basidiomycota</taxon>
        <taxon>Pucciniomycotina</taxon>
        <taxon>Pucciniomycetes</taxon>
        <taxon>Pucciniales</taxon>
        <taxon>Sphaerophragmiaceae</taxon>
        <taxon>Austropuccinia</taxon>
    </lineage>
</organism>
<dbReference type="Proteomes" id="UP000765509">
    <property type="component" value="Unassembled WGS sequence"/>
</dbReference>
<comment type="caution">
    <text evidence="2">The sequence shown here is derived from an EMBL/GenBank/DDBJ whole genome shotgun (WGS) entry which is preliminary data.</text>
</comment>
<feature type="region of interest" description="Disordered" evidence="1">
    <location>
        <begin position="82"/>
        <end position="115"/>
    </location>
</feature>
<evidence type="ECO:0000256" key="1">
    <source>
        <dbReference type="SAM" id="MobiDB-lite"/>
    </source>
</evidence>
<evidence type="ECO:0000313" key="2">
    <source>
        <dbReference type="EMBL" id="MBW0564811.1"/>
    </source>
</evidence>
<feature type="compositionally biased region" description="Basic and acidic residues" evidence="1">
    <location>
        <begin position="176"/>
        <end position="191"/>
    </location>
</feature>
<accession>A0A9Q3JMD9</accession>
<evidence type="ECO:0000313" key="3">
    <source>
        <dbReference type="Proteomes" id="UP000765509"/>
    </source>
</evidence>
<feature type="region of interest" description="Disordered" evidence="1">
    <location>
        <begin position="174"/>
        <end position="205"/>
    </location>
</feature>
<proteinExistence type="predicted"/>
<reference evidence="2" key="1">
    <citation type="submission" date="2021-03" db="EMBL/GenBank/DDBJ databases">
        <title>Draft genome sequence of rust myrtle Austropuccinia psidii MF-1, a brazilian biotype.</title>
        <authorList>
            <person name="Quecine M.C."/>
            <person name="Pachon D.M.R."/>
            <person name="Bonatelli M.L."/>
            <person name="Correr F.H."/>
            <person name="Franceschini L.M."/>
            <person name="Leite T.F."/>
            <person name="Margarido G.R.A."/>
            <person name="Almeida C.A."/>
            <person name="Ferrarezi J.A."/>
            <person name="Labate C.A."/>
        </authorList>
    </citation>
    <scope>NUCLEOTIDE SEQUENCE</scope>
    <source>
        <strain evidence="2">MF-1</strain>
    </source>
</reference>
<gene>
    <name evidence="2" type="ORF">O181_104526</name>
</gene>
<dbReference type="AlphaFoldDB" id="A0A9Q3JMD9"/>
<sequence>MKLPLRLTLKYRRQEYQCRGEANLVDARASTSSQRLVRDFETLLESPESDITSIPVLRSETLPGRSSRDIPVSVQEMVHGGKEEGVGASSQHLDRKNELINSSKRVTGSRKDTRDSKRFETIVFQRKSTKVKILVEKAMHFIKGSEGGTFPKEEQHPCKSSPCLHKQEYTFKSFKQRQEIPKDKSKGEAKGKGKGKVQVEQTLPS</sequence>
<keyword evidence="3" id="KW-1185">Reference proteome</keyword>